<dbReference type="PROSITE" id="PS50249">
    <property type="entry name" value="MPN"/>
    <property type="match status" value="1"/>
</dbReference>
<dbReference type="SMART" id="SM00232">
    <property type="entry name" value="JAB_MPN"/>
    <property type="match status" value="1"/>
</dbReference>
<dbReference type="GO" id="GO:0001732">
    <property type="term" value="P:formation of cytoplasmic translation initiation complex"/>
    <property type="evidence" value="ECO:0007669"/>
    <property type="project" value="UniProtKB-UniRule"/>
</dbReference>
<dbReference type="InterPro" id="IPR027531">
    <property type="entry name" value="eIF3f"/>
</dbReference>
<dbReference type="CDD" id="cd08064">
    <property type="entry name" value="MPN_eIF3f"/>
    <property type="match status" value="1"/>
</dbReference>
<dbReference type="GO" id="GO:0008237">
    <property type="term" value="F:metallopeptidase activity"/>
    <property type="evidence" value="ECO:0007669"/>
    <property type="project" value="InterPro"/>
</dbReference>
<organism evidence="6 7">
    <name type="scientific">Raphidocelis subcapitata</name>
    <dbReference type="NCBI Taxonomy" id="307507"/>
    <lineage>
        <taxon>Eukaryota</taxon>
        <taxon>Viridiplantae</taxon>
        <taxon>Chlorophyta</taxon>
        <taxon>core chlorophytes</taxon>
        <taxon>Chlorophyceae</taxon>
        <taxon>CS clade</taxon>
        <taxon>Sphaeropleales</taxon>
        <taxon>Selenastraceae</taxon>
        <taxon>Raphidocelis</taxon>
    </lineage>
</organism>
<dbReference type="EMBL" id="BDRX01000044">
    <property type="protein sequence ID" value="GBF93792.1"/>
    <property type="molecule type" value="Genomic_DNA"/>
</dbReference>
<dbReference type="Proteomes" id="UP000247498">
    <property type="component" value="Unassembled WGS sequence"/>
</dbReference>
<keyword evidence="7" id="KW-1185">Reference proteome</keyword>
<dbReference type="GO" id="GO:0033290">
    <property type="term" value="C:eukaryotic 48S preinitiation complex"/>
    <property type="evidence" value="ECO:0007669"/>
    <property type="project" value="UniProtKB-UniRule"/>
</dbReference>
<dbReference type="Pfam" id="PF01398">
    <property type="entry name" value="JAB"/>
    <property type="match status" value="1"/>
</dbReference>
<evidence type="ECO:0000256" key="1">
    <source>
        <dbReference type="ARBA" id="ARBA00022490"/>
    </source>
</evidence>
<evidence type="ECO:0000313" key="6">
    <source>
        <dbReference type="EMBL" id="GBF93792.1"/>
    </source>
</evidence>
<protein>
    <recommendedName>
        <fullName evidence="4">Eukaryotic translation initiation factor 3 subunit F</fullName>
        <shortName evidence="4">eIF3f</shortName>
    </recommendedName>
    <alternativeName>
        <fullName evidence="4">eIF-3-epsilon</fullName>
    </alternativeName>
</protein>
<comment type="similarity">
    <text evidence="4">Belongs to the eIF-3 subunit F family.</text>
</comment>
<comment type="function">
    <text evidence="4">Component of the eukaryotic translation initiation factor 3 (eIF-3) complex, which is involved in protein synthesis of a specialized repertoire of mRNAs and, together with other initiation factors, stimulates binding of mRNA and methionyl-tRNAi to the 40S ribosome. The eIF-3 complex specifically targets and initiates translation of a subset of mRNAs involved in cell proliferation.</text>
</comment>
<dbReference type="InParanoid" id="A0A2V0P4F2"/>
<dbReference type="GO" id="GO:0003743">
    <property type="term" value="F:translation initiation factor activity"/>
    <property type="evidence" value="ECO:0007669"/>
    <property type="project" value="UniProtKB-UniRule"/>
</dbReference>
<evidence type="ECO:0000256" key="4">
    <source>
        <dbReference type="HAMAP-Rule" id="MF_03005"/>
    </source>
</evidence>
<keyword evidence="1 4" id="KW-0963">Cytoplasm</keyword>
<reference evidence="6 7" key="1">
    <citation type="journal article" date="2018" name="Sci. Rep.">
        <title>Raphidocelis subcapitata (=Pseudokirchneriella subcapitata) provides an insight into genome evolution and environmental adaptations in the Sphaeropleales.</title>
        <authorList>
            <person name="Suzuki S."/>
            <person name="Yamaguchi H."/>
            <person name="Nakajima N."/>
            <person name="Kawachi M."/>
        </authorList>
    </citation>
    <scope>NUCLEOTIDE SEQUENCE [LARGE SCALE GENOMIC DNA]</scope>
    <source>
        <strain evidence="6 7">NIES-35</strain>
    </source>
</reference>
<dbReference type="PANTHER" id="PTHR10540">
    <property type="entry name" value="EUKARYOTIC TRANSLATION INITIATION FACTOR 3 SUBUNIT F-RELATED"/>
    <property type="match status" value="1"/>
</dbReference>
<dbReference type="GO" id="GO:0016282">
    <property type="term" value="C:eukaryotic 43S preinitiation complex"/>
    <property type="evidence" value="ECO:0007669"/>
    <property type="project" value="UniProtKB-UniRule"/>
</dbReference>
<dbReference type="FunCoup" id="A0A2V0P4F2">
    <property type="interactions" value="2406"/>
</dbReference>
<comment type="caution">
    <text evidence="6">The sequence shown here is derived from an EMBL/GenBank/DDBJ whole genome shotgun (WGS) entry which is preliminary data.</text>
</comment>
<keyword evidence="3 4" id="KW-0648">Protein biosynthesis</keyword>
<dbReference type="GO" id="GO:0071541">
    <property type="term" value="C:eukaryotic translation initiation factor 3 complex, eIF3m"/>
    <property type="evidence" value="ECO:0007669"/>
    <property type="project" value="TreeGrafter"/>
</dbReference>
<dbReference type="STRING" id="307507.A0A2V0P4F2"/>
<evidence type="ECO:0000256" key="2">
    <source>
        <dbReference type="ARBA" id="ARBA00022540"/>
    </source>
</evidence>
<evidence type="ECO:0000256" key="3">
    <source>
        <dbReference type="ARBA" id="ARBA00022917"/>
    </source>
</evidence>
<dbReference type="InterPro" id="IPR037518">
    <property type="entry name" value="MPN"/>
</dbReference>
<gene>
    <name evidence="6" type="ORF">Rsub_06124</name>
</gene>
<dbReference type="PANTHER" id="PTHR10540:SF6">
    <property type="entry name" value="EUKARYOTIC TRANSLATION INITIATION FACTOR 3 SUBUNIT F"/>
    <property type="match status" value="1"/>
</dbReference>
<dbReference type="Pfam" id="PF13012">
    <property type="entry name" value="MitMem_reg"/>
    <property type="match status" value="1"/>
</dbReference>
<dbReference type="HAMAP" id="MF_03005">
    <property type="entry name" value="eIF3f"/>
    <property type="match status" value="1"/>
</dbReference>
<dbReference type="OrthoDB" id="25498at2759"/>
<dbReference type="GO" id="GO:0031369">
    <property type="term" value="F:translation initiation factor binding"/>
    <property type="evidence" value="ECO:0007669"/>
    <property type="project" value="InterPro"/>
</dbReference>
<dbReference type="AlphaFoldDB" id="A0A2V0P4F2"/>
<comment type="subunit">
    <text evidence="4">Component of the eukaryotic translation initiation factor 3 (eIF-3) complex.</text>
</comment>
<name>A0A2V0P4F2_9CHLO</name>
<evidence type="ECO:0000313" key="7">
    <source>
        <dbReference type="Proteomes" id="UP000247498"/>
    </source>
</evidence>
<dbReference type="InterPro" id="IPR024969">
    <property type="entry name" value="EIF3F/CSN6-like_C"/>
</dbReference>
<accession>A0A2V0P4F2</accession>
<proteinExistence type="inferred from homology"/>
<sequence length="286" mass="31012">MPQSALLPLLGLNVRVQVHPVVLLSICDAYIRRNDKQERVIGTLLGTVTDGLVSVQRCYVVPHNESADQVAVDIVHHKTMLELHQKVAPQQTIVGWYSTTSSNVCSDALIQEFYAKEPTSSSGPIHLVVDTSLGGDRVDVRAYASRGLSLGDKALATEFVELPCNVLVGEAERVGLNLLVSGDHERGKPLADSEGLPESIARLQQLLATAQRYVEDVVAGRAKADPAIGRHLADTLADIPRLEPSDFERLFNEGIQDQLLVSYFANLVRSQVALAERLGTAALPLV</sequence>
<feature type="domain" description="MPN" evidence="5">
    <location>
        <begin position="16"/>
        <end position="149"/>
    </location>
</feature>
<dbReference type="Gene3D" id="3.40.140.10">
    <property type="entry name" value="Cytidine Deaminase, domain 2"/>
    <property type="match status" value="1"/>
</dbReference>
<evidence type="ECO:0000259" key="5">
    <source>
        <dbReference type="PROSITE" id="PS50249"/>
    </source>
</evidence>
<keyword evidence="2 4" id="KW-0396">Initiation factor</keyword>
<comment type="subcellular location">
    <subcellularLocation>
        <location evidence="4">Cytoplasm</location>
    </subcellularLocation>
</comment>
<dbReference type="InterPro" id="IPR000555">
    <property type="entry name" value="JAMM/MPN+_dom"/>
</dbReference>